<dbReference type="GO" id="GO:0005886">
    <property type="term" value="C:plasma membrane"/>
    <property type="evidence" value="ECO:0007669"/>
    <property type="project" value="UniProtKB-SubCell"/>
</dbReference>
<accession>A0A1H3W1Z6</accession>
<sequence>MAWLADYWWIILLILVGMLINGIKDLRRVDYKRFLKDKPELPPHRDNNAQWDEEDDWPKDKKQDKKQDEK</sequence>
<dbReference type="STRING" id="71657.SAMN02982996_00299"/>
<dbReference type="InterPro" id="IPR020910">
    <property type="entry name" value="UPF0370"/>
</dbReference>
<keyword evidence="4 5" id="KW-0472">Membrane</keyword>
<protein>
    <recommendedName>
        <fullName evidence="5">UPF0370 protein SAMN02982996_00299</fullName>
    </recommendedName>
</protein>
<dbReference type="RefSeq" id="WP_026738915.1">
    <property type="nucleotide sequence ID" value="NZ_FNQS01000001.1"/>
</dbReference>
<reference evidence="7 8" key="1">
    <citation type="submission" date="2016-10" db="EMBL/GenBank/DDBJ databases">
        <authorList>
            <person name="de Groot N.N."/>
        </authorList>
    </citation>
    <scope>NUCLEOTIDE SEQUENCE [LARGE SCALE GENOMIC DNA]</scope>
    <source>
        <strain evidence="7 8">ATCC 29281</strain>
    </source>
</reference>
<name>A0A1H3W1Z6_9GAMM</name>
<proteinExistence type="inferred from homology"/>
<evidence type="ECO:0000256" key="6">
    <source>
        <dbReference type="SAM" id="MobiDB-lite"/>
    </source>
</evidence>
<evidence type="ECO:0000256" key="4">
    <source>
        <dbReference type="ARBA" id="ARBA00023136"/>
    </source>
</evidence>
<comment type="similarity">
    <text evidence="5">Belongs to the UPF0370 family.</text>
</comment>
<dbReference type="AlphaFoldDB" id="A0A1H3W1Z6"/>
<keyword evidence="2 5" id="KW-0812">Transmembrane</keyword>
<dbReference type="Pfam" id="PF13980">
    <property type="entry name" value="UPF0370"/>
    <property type="match status" value="1"/>
</dbReference>
<dbReference type="eggNOG" id="ENOG5032YJI">
    <property type="taxonomic scope" value="Bacteria"/>
</dbReference>
<feature type="compositionally biased region" description="Basic and acidic residues" evidence="6">
    <location>
        <begin position="37"/>
        <end position="47"/>
    </location>
</feature>
<evidence type="ECO:0000256" key="5">
    <source>
        <dbReference type="HAMAP-Rule" id="MF_01566"/>
    </source>
</evidence>
<feature type="transmembrane region" description="Helical" evidence="5">
    <location>
        <begin position="6"/>
        <end position="23"/>
    </location>
</feature>
<dbReference type="NCBIfam" id="NF010185">
    <property type="entry name" value="PRK13664.1"/>
    <property type="match status" value="1"/>
</dbReference>
<dbReference type="HAMAP" id="MF_01566">
    <property type="entry name" value="UPF0370"/>
    <property type="match status" value="1"/>
</dbReference>
<feature type="region of interest" description="Disordered" evidence="6">
    <location>
        <begin position="37"/>
        <end position="70"/>
    </location>
</feature>
<evidence type="ECO:0000256" key="1">
    <source>
        <dbReference type="ARBA" id="ARBA00022475"/>
    </source>
</evidence>
<keyword evidence="1 5" id="KW-1003">Cell membrane</keyword>
<comment type="subcellular location">
    <subcellularLocation>
        <location evidence="5">Cell membrane</location>
        <topology evidence="5">Single-pass membrane protein</topology>
    </subcellularLocation>
</comment>
<gene>
    <name evidence="7" type="ORF">SAMN02982996_00299</name>
</gene>
<evidence type="ECO:0000313" key="7">
    <source>
        <dbReference type="EMBL" id="SDZ81000.1"/>
    </source>
</evidence>
<organism evidence="7 8">
    <name type="scientific">Lonsdalea quercina</name>
    <dbReference type="NCBI Taxonomy" id="71657"/>
    <lineage>
        <taxon>Bacteria</taxon>
        <taxon>Pseudomonadati</taxon>
        <taxon>Pseudomonadota</taxon>
        <taxon>Gammaproteobacteria</taxon>
        <taxon>Enterobacterales</taxon>
        <taxon>Pectobacteriaceae</taxon>
        <taxon>Lonsdalea</taxon>
    </lineage>
</organism>
<evidence type="ECO:0000256" key="3">
    <source>
        <dbReference type="ARBA" id="ARBA00022989"/>
    </source>
</evidence>
<dbReference type="EMBL" id="FNQS01000001">
    <property type="protein sequence ID" value="SDZ81000.1"/>
    <property type="molecule type" value="Genomic_DNA"/>
</dbReference>
<dbReference type="GeneID" id="97763243"/>
<feature type="compositionally biased region" description="Basic and acidic residues" evidence="6">
    <location>
        <begin position="58"/>
        <end position="70"/>
    </location>
</feature>
<evidence type="ECO:0000313" key="8">
    <source>
        <dbReference type="Proteomes" id="UP000187280"/>
    </source>
</evidence>
<keyword evidence="3 5" id="KW-1133">Transmembrane helix</keyword>
<evidence type="ECO:0000256" key="2">
    <source>
        <dbReference type="ARBA" id="ARBA00022692"/>
    </source>
</evidence>
<keyword evidence="8" id="KW-1185">Reference proteome</keyword>
<dbReference type="Proteomes" id="UP000187280">
    <property type="component" value="Unassembled WGS sequence"/>
</dbReference>